<evidence type="ECO:0000256" key="1">
    <source>
        <dbReference type="ARBA" id="ARBA00022679"/>
    </source>
</evidence>
<dbReference type="InterPro" id="IPR036095">
    <property type="entry name" value="PTS_EIIB-like_sf"/>
</dbReference>
<dbReference type="InterPro" id="IPR036388">
    <property type="entry name" value="WH-like_DNA-bd_sf"/>
</dbReference>
<dbReference type="InterPro" id="IPR002178">
    <property type="entry name" value="PTS_EIIA_type-2_dom"/>
</dbReference>
<dbReference type="Gene3D" id="3.40.930.10">
    <property type="entry name" value="Mannitol-specific EII, Chain A"/>
    <property type="match status" value="1"/>
</dbReference>
<dbReference type="InterPro" id="IPR013011">
    <property type="entry name" value="PTS_EIIB_2"/>
</dbReference>
<keyword evidence="2" id="KW-0677">Repeat</keyword>
<dbReference type="InterPro" id="IPR036634">
    <property type="entry name" value="PRD_sf"/>
</dbReference>
<feature type="domain" description="PRD" evidence="8">
    <location>
        <begin position="300"/>
        <end position="407"/>
    </location>
</feature>
<proteinExistence type="predicted"/>
<dbReference type="Pfam" id="PF05043">
    <property type="entry name" value="Mga"/>
    <property type="match status" value="1"/>
</dbReference>
<dbReference type="InterPro" id="IPR016152">
    <property type="entry name" value="PTrfase/Anion_transptr"/>
</dbReference>
<dbReference type="CDD" id="cd05568">
    <property type="entry name" value="PTS_IIB_bgl_like"/>
    <property type="match status" value="1"/>
</dbReference>
<protein>
    <submittedName>
        <fullName evidence="9">Uncharacterized protein</fullName>
    </submittedName>
</protein>
<comment type="caution">
    <text evidence="9">The sequence shown here is derived from an EMBL/GenBank/DDBJ whole genome shotgun (WGS) entry which is preliminary data.</text>
</comment>
<dbReference type="EMBL" id="BDEC01000006">
    <property type="protein sequence ID" value="GBD67380.1"/>
    <property type="molecule type" value="Genomic_DNA"/>
</dbReference>
<dbReference type="AlphaFoldDB" id="A0A2H6CQW0"/>
<evidence type="ECO:0000256" key="3">
    <source>
        <dbReference type="ARBA" id="ARBA00023015"/>
    </source>
</evidence>
<dbReference type="SUPFAM" id="SSF55804">
    <property type="entry name" value="Phoshotransferase/anion transport protein"/>
    <property type="match status" value="1"/>
</dbReference>
<dbReference type="CDD" id="cd00211">
    <property type="entry name" value="PTS_IIA_fru"/>
    <property type="match status" value="1"/>
</dbReference>
<dbReference type="GO" id="GO:0006355">
    <property type="term" value="P:regulation of DNA-templated transcription"/>
    <property type="evidence" value="ECO:0007669"/>
    <property type="project" value="InterPro"/>
</dbReference>
<keyword evidence="10" id="KW-1185">Reference proteome</keyword>
<dbReference type="Pfam" id="PF00874">
    <property type="entry name" value="PRD"/>
    <property type="match status" value="1"/>
</dbReference>
<feature type="domain" description="PTS EIIA type-2" evidence="6">
    <location>
        <begin position="510"/>
        <end position="649"/>
    </location>
</feature>
<sequence length="652" mass="75515">MHDINKRQKKLLELLLESQDFKPVKYYAKLLEVSVRTLYKDLNQLENLLPQKVAVLEKIPRRGVFLESHLAFHEVLKQVLPKDIMLNQSPFFRQITIARQLLVETKTITYQELSEKFLVSKTSISNDIEQIQQVTKNSKIEIYSDHNGTKVVGKETDIQKAMKDYVYFIVSRIDNTSNFRMQFPLEVDYFLMENRVIQQVLDIVQDDHSSTINQLSDNYFQSLVLSISVLLIRVQQDFHIEKKNYLLSENIASLSTYFLAKDLVERLQLLENIALNRNDFDYLNKQLIAHGLEPNLEELGVKVRYENIVKEIILEMSKSLKIDLTDDEKLFTNILYHLLSMIYRLKMDMPVKNPLLEEIKNNYSILYSTTWFVLSKFETKLSIQFNEDEIAFLAIHFQGAVDRSSESHRILLVCPTGIGTSELIANRLKKVLFPHDTLEIVSIRTLYQSDLSKVDMIISSVNLERLTTPVVQVSPLMNREDLKKVLSIYLELFYDETESPLNLRFDHLSSIVDHRLIFLNEKYATKKDCIEKMAKELSALKAVTPSFSEAVWQREKIGVTDLPTGVAIPHPPADVVTESKLVIMTLDKPIRWHSRLVRTILMICIAEKDFSRVKGILSDIYKIVESEKNIEGLFFSKTKPEIINALGGKECD</sequence>
<dbReference type="PROSITE" id="PS51099">
    <property type="entry name" value="PTS_EIIB_TYPE_2"/>
    <property type="match status" value="1"/>
</dbReference>
<keyword evidence="4" id="KW-0010">Activator</keyword>
<dbReference type="Pfam" id="PF08279">
    <property type="entry name" value="HTH_11"/>
    <property type="match status" value="1"/>
</dbReference>
<dbReference type="InterPro" id="IPR003501">
    <property type="entry name" value="PTS_EIIB_2/3"/>
</dbReference>
<dbReference type="SUPFAM" id="SSF63520">
    <property type="entry name" value="PTS-regulatory domain, PRD"/>
    <property type="match status" value="1"/>
</dbReference>
<keyword evidence="3" id="KW-0805">Transcription regulation</keyword>
<dbReference type="Pfam" id="PF00359">
    <property type="entry name" value="PTS_EIIA_2"/>
    <property type="match status" value="1"/>
</dbReference>
<dbReference type="RefSeq" id="WP_103103280.1">
    <property type="nucleotide sequence ID" value="NZ_BDEC01000006.1"/>
</dbReference>
<keyword evidence="5" id="KW-0804">Transcription</keyword>
<dbReference type="Proteomes" id="UP000236214">
    <property type="component" value="Unassembled WGS sequence"/>
</dbReference>
<dbReference type="Pfam" id="PF02302">
    <property type="entry name" value="PTS_IIB"/>
    <property type="match status" value="1"/>
</dbReference>
<evidence type="ECO:0000256" key="2">
    <source>
        <dbReference type="ARBA" id="ARBA00022737"/>
    </source>
</evidence>
<dbReference type="Gene3D" id="3.40.50.2300">
    <property type="match status" value="1"/>
</dbReference>
<accession>A0A2H6CQW0</accession>
<evidence type="ECO:0000313" key="10">
    <source>
        <dbReference type="Proteomes" id="UP000236214"/>
    </source>
</evidence>
<keyword evidence="1" id="KW-0808">Transferase</keyword>
<dbReference type="Gene3D" id="1.10.10.10">
    <property type="entry name" value="Winged helix-like DNA-binding domain superfamily/Winged helix DNA-binding domain"/>
    <property type="match status" value="2"/>
</dbReference>
<dbReference type="InterPro" id="IPR050661">
    <property type="entry name" value="BglG_antiterminators"/>
</dbReference>
<evidence type="ECO:0000313" key="9">
    <source>
        <dbReference type="EMBL" id="GBD67380.1"/>
    </source>
</evidence>
<dbReference type="PANTHER" id="PTHR30185">
    <property type="entry name" value="CRYPTIC BETA-GLUCOSIDE BGL OPERON ANTITERMINATOR"/>
    <property type="match status" value="1"/>
</dbReference>
<dbReference type="PROSITE" id="PS51094">
    <property type="entry name" value="PTS_EIIA_TYPE_2"/>
    <property type="match status" value="1"/>
</dbReference>
<dbReference type="Gene3D" id="1.10.1790.10">
    <property type="entry name" value="PRD domain"/>
    <property type="match status" value="1"/>
</dbReference>
<dbReference type="SUPFAM" id="SSF52794">
    <property type="entry name" value="PTS system IIB component-like"/>
    <property type="match status" value="1"/>
</dbReference>
<dbReference type="GO" id="GO:0008982">
    <property type="term" value="F:protein-N(PI)-phosphohistidine-sugar phosphotransferase activity"/>
    <property type="evidence" value="ECO:0007669"/>
    <property type="project" value="InterPro"/>
</dbReference>
<dbReference type="InterPro" id="IPR007737">
    <property type="entry name" value="Mga_HTH"/>
</dbReference>
<reference evidence="9 10" key="1">
    <citation type="submission" date="2016-05" db="EMBL/GenBank/DDBJ databases">
        <title>Whole genome sequencing of Tetragenococcus halophilus subsp. halophilus NISL 7118.</title>
        <authorList>
            <person name="Shiwa Y."/>
            <person name="Nishimura I."/>
            <person name="Yoshikawa H."/>
            <person name="Koyama Y."/>
            <person name="Oguma T."/>
        </authorList>
    </citation>
    <scope>NUCLEOTIDE SEQUENCE [LARGE SCALE GENOMIC DNA]</scope>
    <source>
        <strain evidence="9 10">NISL 7118</strain>
    </source>
</reference>
<evidence type="ECO:0000259" key="8">
    <source>
        <dbReference type="PROSITE" id="PS51372"/>
    </source>
</evidence>
<evidence type="ECO:0000259" key="7">
    <source>
        <dbReference type="PROSITE" id="PS51099"/>
    </source>
</evidence>
<gene>
    <name evidence="9" type="ORF">TEHN7118_0186</name>
</gene>
<dbReference type="PROSITE" id="PS51372">
    <property type="entry name" value="PRD_2"/>
    <property type="match status" value="1"/>
</dbReference>
<dbReference type="GO" id="GO:0009401">
    <property type="term" value="P:phosphoenolpyruvate-dependent sugar phosphotransferase system"/>
    <property type="evidence" value="ECO:0007669"/>
    <property type="project" value="InterPro"/>
</dbReference>
<feature type="domain" description="PTS EIIB type-2" evidence="7">
    <location>
        <begin position="408"/>
        <end position="497"/>
    </location>
</feature>
<name>A0A2H6CQW0_TETHA</name>
<dbReference type="InterPro" id="IPR013196">
    <property type="entry name" value="HTH_11"/>
</dbReference>
<evidence type="ECO:0000259" key="6">
    <source>
        <dbReference type="PROSITE" id="PS51094"/>
    </source>
</evidence>
<organism evidence="9 10">
    <name type="scientific">Tetragenococcus halophilus subsp. halophilus</name>
    <dbReference type="NCBI Taxonomy" id="1513897"/>
    <lineage>
        <taxon>Bacteria</taxon>
        <taxon>Bacillati</taxon>
        <taxon>Bacillota</taxon>
        <taxon>Bacilli</taxon>
        <taxon>Lactobacillales</taxon>
        <taxon>Enterococcaceae</taxon>
        <taxon>Tetragenococcus</taxon>
    </lineage>
</organism>
<dbReference type="InterPro" id="IPR011608">
    <property type="entry name" value="PRD"/>
</dbReference>
<evidence type="ECO:0000256" key="4">
    <source>
        <dbReference type="ARBA" id="ARBA00023159"/>
    </source>
</evidence>
<dbReference type="PANTHER" id="PTHR30185:SF12">
    <property type="entry name" value="TRANSCRIPTIONAL REGULATOR MANR"/>
    <property type="match status" value="1"/>
</dbReference>
<evidence type="ECO:0000256" key="5">
    <source>
        <dbReference type="ARBA" id="ARBA00023163"/>
    </source>
</evidence>